<dbReference type="Pfam" id="PF17131">
    <property type="entry name" value="LolA_like"/>
    <property type="match status" value="1"/>
</dbReference>
<evidence type="ECO:0000259" key="2">
    <source>
        <dbReference type="Pfam" id="PF17131"/>
    </source>
</evidence>
<evidence type="ECO:0000313" key="3">
    <source>
        <dbReference type="EMBL" id="PIZ14271.1"/>
    </source>
</evidence>
<evidence type="ECO:0000256" key="1">
    <source>
        <dbReference type="SAM" id="SignalP"/>
    </source>
</evidence>
<protein>
    <recommendedName>
        <fullName evidence="2">Uncharacterized protein TP-0789 domain-containing protein</fullName>
    </recommendedName>
</protein>
<accession>A0A2M7S3W1</accession>
<feature type="chain" id="PRO_5014980170" description="Uncharacterized protein TP-0789 domain-containing protein" evidence="1">
    <location>
        <begin position="26"/>
        <end position="255"/>
    </location>
</feature>
<dbReference type="EMBL" id="PFMR01000365">
    <property type="protein sequence ID" value="PIZ14271.1"/>
    <property type="molecule type" value="Genomic_DNA"/>
</dbReference>
<sequence>MVKKIIFNNVILIAIVIATINSAFSADITVNDIINKMQQNLTGMNDIKSGAVATTYMGTQLNTMTQKMNYYFKKPDKIKIEILTPVKQTMVIIGENMTIKTVDGKISTMNLKQMMGGMGMNQQYFGADMTSMLKNYNITLDETLSDKINNIYTMTLVPKEVSQSSSTMGAFIPLKIEIFVDYNKGIIIKQKIYSKGNTPMAITEVKDTRQIEGIWFPIITQSTTFLPNNQQMQSEMRFENVQVNTGIGDGEFETK</sequence>
<dbReference type="InterPro" id="IPR029046">
    <property type="entry name" value="LolA/LolB/LppX"/>
</dbReference>
<dbReference type="Gene3D" id="2.50.20.10">
    <property type="entry name" value="Lipoprotein localisation LolA/LolB/LppX"/>
    <property type="match status" value="1"/>
</dbReference>
<feature type="domain" description="Uncharacterized protein TP-0789" evidence="2">
    <location>
        <begin position="115"/>
        <end position="254"/>
    </location>
</feature>
<comment type="caution">
    <text evidence="3">The sequence shown here is derived from an EMBL/GenBank/DDBJ whole genome shotgun (WGS) entry which is preliminary data.</text>
</comment>
<gene>
    <name evidence="3" type="ORF">COY52_13050</name>
</gene>
<proteinExistence type="predicted"/>
<reference evidence="4" key="1">
    <citation type="submission" date="2017-09" db="EMBL/GenBank/DDBJ databases">
        <title>Depth-based differentiation of microbial function through sediment-hosted aquifers and enrichment of novel symbionts in the deep terrestrial subsurface.</title>
        <authorList>
            <person name="Probst A.J."/>
            <person name="Ladd B."/>
            <person name="Jarett J.K."/>
            <person name="Geller-Mcgrath D.E."/>
            <person name="Sieber C.M.K."/>
            <person name="Emerson J.B."/>
            <person name="Anantharaman K."/>
            <person name="Thomas B.C."/>
            <person name="Malmstrom R."/>
            <person name="Stieglmeier M."/>
            <person name="Klingl A."/>
            <person name="Woyke T."/>
            <person name="Ryan C.M."/>
            <person name="Banfield J.F."/>
        </authorList>
    </citation>
    <scope>NUCLEOTIDE SEQUENCE [LARGE SCALE GENOMIC DNA]</scope>
</reference>
<keyword evidence="1" id="KW-0732">Signal</keyword>
<dbReference type="SUPFAM" id="SSF89392">
    <property type="entry name" value="Prokaryotic lipoproteins and lipoprotein localization factors"/>
    <property type="match status" value="1"/>
</dbReference>
<evidence type="ECO:0000313" key="4">
    <source>
        <dbReference type="Proteomes" id="UP000229307"/>
    </source>
</evidence>
<feature type="signal peptide" evidence="1">
    <location>
        <begin position="1"/>
        <end position="25"/>
    </location>
</feature>
<organism evidence="3 4">
    <name type="scientific">Candidatus Desantisbacteria bacterium CG_4_10_14_0_8_um_filter_48_22</name>
    <dbReference type="NCBI Taxonomy" id="1974543"/>
    <lineage>
        <taxon>Bacteria</taxon>
        <taxon>Candidatus Desantisiibacteriota</taxon>
    </lineage>
</organism>
<name>A0A2M7S3W1_9BACT</name>
<dbReference type="InterPro" id="IPR033399">
    <property type="entry name" value="TP_0789-like"/>
</dbReference>
<dbReference type="Proteomes" id="UP000229307">
    <property type="component" value="Unassembled WGS sequence"/>
</dbReference>
<dbReference type="AlphaFoldDB" id="A0A2M7S3W1"/>